<dbReference type="EMBL" id="MEHD01000013">
    <property type="protein sequence ID" value="ODR60009.1"/>
    <property type="molecule type" value="Genomic_DNA"/>
</dbReference>
<dbReference type="Pfam" id="PF02518">
    <property type="entry name" value="HATPase_c"/>
    <property type="match status" value="1"/>
</dbReference>
<keyword evidence="1" id="KW-0812">Transmembrane</keyword>
<comment type="caution">
    <text evidence="4">The sequence shown here is derived from an EMBL/GenBank/DDBJ whole genome shotgun (WGS) entry which is preliminary data.</text>
</comment>
<reference evidence="6 9" key="2">
    <citation type="submission" date="2016-08" db="EMBL/GenBank/DDBJ databases">
        <title>Characterization of Isolates of Eisenbergiella tayi Derived from Blood Cultures, Using Whole Genome Sequencing.</title>
        <authorList>
            <person name="Bernier A.-M."/>
            <person name="Burdz T."/>
            <person name="Wiebe D."/>
            <person name="Bernard K."/>
        </authorList>
    </citation>
    <scope>NUCLEOTIDE SEQUENCE [LARGE SCALE GENOMIC DNA]</scope>
    <source>
        <strain evidence="6 9">NML120146</strain>
    </source>
</reference>
<dbReference type="PANTHER" id="PTHR34220">
    <property type="entry name" value="SENSOR HISTIDINE KINASE YPDA"/>
    <property type="match status" value="1"/>
</dbReference>
<evidence type="ECO:0000313" key="7">
    <source>
        <dbReference type="Proteomes" id="UP000094067"/>
    </source>
</evidence>
<sequence length="580" mass="67410">MFKSKTFRKMLISITLVCFCFYGIGLFSNLYSRRVLANQIQDTLDSKVRFWEEQLEQEVTSLLLTQSSLTDDSNLLKLHVMWDSMSSYQRNEAIKQFSYRLLNIKVLHGIAASINTYFPERRMVVSADAPILDEYEEDIFEGYEQFYLTEEGDICLTVYFPFYGSPREDKLPHYYIRTTITPYTLQDTLSEMLGEDEGILFLMDAEEGRVLAGSGKKLMEDVAETPVLNAVRKQLTEAEDEEMIHVSEDGFASGCLFPKLGVWLVYCYPDRILEEPLDFFGIFNIALTVLALALLVSYAWYARKSFAKPLDKIMQAMEDFQDKESFLIEEQDQDDRDELTVIYHRYNKIVKKTESLIRENLDSKYRVHIAELRQLQYQIQPHFLYNSIFLIYRMARMDENETMAEYAEHLGKYYQYITRVGNSMVKVRQEISHIENYLAIQETRFGERIRAFLGDTPEEVKDMDIMPLILQPLVENAYEHGMKDCMRDGQIWISMCYESGIFSFTVEDNGPGMSEEELIGVCRKMEEGTIETEEIHAISNTNIRLKLHYGEGSGLTFENREEGGFRVTARILLGEGQNHG</sequence>
<keyword evidence="4" id="KW-0808">Transferase</keyword>
<protein>
    <submittedName>
        <fullName evidence="4">Sensor histidine kinase YpdA</fullName>
        <ecNumber evidence="4">2.7.13.3</ecNumber>
    </submittedName>
</protein>
<dbReference type="EMBL" id="MEHA01000001">
    <property type="protein sequence ID" value="ODR55793.1"/>
    <property type="molecule type" value="Genomic_DNA"/>
</dbReference>
<dbReference type="PATRIC" id="fig|1432052.4.peg.2880"/>
<dbReference type="SUPFAM" id="SSF55874">
    <property type="entry name" value="ATPase domain of HSP90 chaperone/DNA topoisomerase II/histidine kinase"/>
    <property type="match status" value="1"/>
</dbReference>
<dbReference type="AlphaFoldDB" id="A0A1E3AE15"/>
<accession>A0A1E3AE15</accession>
<evidence type="ECO:0000313" key="8">
    <source>
        <dbReference type="Proteomes" id="UP000094271"/>
    </source>
</evidence>
<dbReference type="Pfam" id="PF06580">
    <property type="entry name" value="His_kinase"/>
    <property type="match status" value="1"/>
</dbReference>
<proteinExistence type="predicted"/>
<gene>
    <name evidence="4" type="primary">ypdA_18</name>
    <name evidence="5" type="ORF">BEI59_01115</name>
    <name evidence="4" type="ORF">BEI61_02581</name>
    <name evidence="6" type="ORF">BEI63_05670</name>
</gene>
<dbReference type="Gene3D" id="3.30.565.10">
    <property type="entry name" value="Histidine kinase-like ATPase, C-terminal domain"/>
    <property type="match status" value="1"/>
</dbReference>
<keyword evidence="1" id="KW-0472">Membrane</keyword>
<evidence type="ECO:0000259" key="3">
    <source>
        <dbReference type="Pfam" id="PF06580"/>
    </source>
</evidence>
<dbReference type="InterPro" id="IPR010559">
    <property type="entry name" value="Sig_transdc_His_kin_internal"/>
</dbReference>
<dbReference type="GO" id="GO:0000155">
    <property type="term" value="F:phosphorelay sensor kinase activity"/>
    <property type="evidence" value="ECO:0007669"/>
    <property type="project" value="InterPro"/>
</dbReference>
<keyword evidence="4" id="KW-0418">Kinase</keyword>
<dbReference type="Proteomes" id="UP000094067">
    <property type="component" value="Unassembled WGS sequence"/>
</dbReference>
<keyword evidence="9" id="KW-1185">Reference proteome</keyword>
<feature type="domain" description="Histidine kinase/HSP90-like ATPase" evidence="2">
    <location>
        <begin position="469"/>
        <end position="571"/>
    </location>
</feature>
<dbReference type="Proteomes" id="UP000094271">
    <property type="component" value="Unassembled WGS sequence"/>
</dbReference>
<dbReference type="GO" id="GO:0016020">
    <property type="term" value="C:membrane"/>
    <property type="evidence" value="ECO:0007669"/>
    <property type="project" value="InterPro"/>
</dbReference>
<dbReference type="InterPro" id="IPR050640">
    <property type="entry name" value="Bact_2-comp_sensor_kinase"/>
</dbReference>
<evidence type="ECO:0000259" key="2">
    <source>
        <dbReference type="Pfam" id="PF02518"/>
    </source>
</evidence>
<dbReference type="EMBL" id="MCGH01000002">
    <property type="protein sequence ID" value="ODM06691.1"/>
    <property type="molecule type" value="Genomic_DNA"/>
</dbReference>
<dbReference type="InterPro" id="IPR003594">
    <property type="entry name" value="HATPase_dom"/>
</dbReference>
<dbReference type="EC" id="2.7.13.3" evidence="4"/>
<evidence type="ECO:0000313" key="6">
    <source>
        <dbReference type="EMBL" id="ODR60009.1"/>
    </source>
</evidence>
<reference evidence="5 8" key="3">
    <citation type="submission" date="2016-08" db="EMBL/GenBank/DDBJ databases">
        <authorList>
            <person name="Seilhamer J.J."/>
        </authorList>
    </citation>
    <scope>NUCLEOTIDE SEQUENCE [LARGE SCALE GENOMIC DNA]</scope>
    <source>
        <strain evidence="5 8">NML150140-1</strain>
    </source>
</reference>
<evidence type="ECO:0000256" key="1">
    <source>
        <dbReference type="SAM" id="Phobius"/>
    </source>
</evidence>
<evidence type="ECO:0000313" key="4">
    <source>
        <dbReference type="EMBL" id="ODM06691.1"/>
    </source>
</evidence>
<evidence type="ECO:0000313" key="9">
    <source>
        <dbReference type="Proteomes" id="UP000094869"/>
    </source>
</evidence>
<keyword evidence="1" id="KW-1133">Transmembrane helix</keyword>
<reference evidence="4 7" key="1">
    <citation type="submission" date="2016-07" db="EMBL/GenBank/DDBJ databases">
        <title>Characterization of isolates of Eisenbergiella tayi derived from blood cultures, using whole genome sequencing.</title>
        <authorList>
            <person name="Burdz T."/>
            <person name="Wiebe D."/>
            <person name="Huynh C."/>
            <person name="Bernard K."/>
        </authorList>
    </citation>
    <scope>NUCLEOTIDE SEQUENCE [LARGE SCALE GENOMIC DNA]</scope>
    <source>
        <strain evidence="4 7">NML 110608</strain>
    </source>
</reference>
<name>A0A1E3AE15_9FIRM</name>
<dbReference type="InterPro" id="IPR036890">
    <property type="entry name" value="HATPase_C_sf"/>
</dbReference>
<feature type="domain" description="Signal transduction histidine kinase internal region" evidence="3">
    <location>
        <begin position="370"/>
        <end position="449"/>
    </location>
</feature>
<feature type="transmembrane region" description="Helical" evidence="1">
    <location>
        <begin position="279"/>
        <end position="301"/>
    </location>
</feature>
<organism evidence="4 7">
    <name type="scientific">Eisenbergiella tayi</name>
    <dbReference type="NCBI Taxonomy" id="1432052"/>
    <lineage>
        <taxon>Bacteria</taxon>
        <taxon>Bacillati</taxon>
        <taxon>Bacillota</taxon>
        <taxon>Clostridia</taxon>
        <taxon>Lachnospirales</taxon>
        <taxon>Lachnospiraceae</taxon>
        <taxon>Eisenbergiella</taxon>
    </lineage>
</organism>
<evidence type="ECO:0000313" key="5">
    <source>
        <dbReference type="EMBL" id="ODR55793.1"/>
    </source>
</evidence>
<dbReference type="RefSeq" id="WP_069152533.1">
    <property type="nucleotide sequence ID" value="NZ_DAWDRA010000272.1"/>
</dbReference>
<dbReference type="PANTHER" id="PTHR34220:SF7">
    <property type="entry name" value="SENSOR HISTIDINE KINASE YPDA"/>
    <property type="match status" value="1"/>
</dbReference>
<dbReference type="Proteomes" id="UP000094869">
    <property type="component" value="Unassembled WGS sequence"/>
</dbReference>
<feature type="transmembrane region" description="Helical" evidence="1">
    <location>
        <begin position="12"/>
        <end position="31"/>
    </location>
</feature>